<comment type="caution">
    <text evidence="1">The sequence shown here is derived from an EMBL/GenBank/DDBJ whole genome shotgun (WGS) entry which is preliminary data.</text>
</comment>
<evidence type="ECO:0000313" key="1">
    <source>
        <dbReference type="EMBL" id="KAJ8114224.1"/>
    </source>
</evidence>
<protein>
    <submittedName>
        <fullName evidence="1">Uncharacterized protein</fullName>
    </submittedName>
</protein>
<evidence type="ECO:0000313" key="2">
    <source>
        <dbReference type="Proteomes" id="UP001153331"/>
    </source>
</evidence>
<proteinExistence type="predicted"/>
<keyword evidence="2" id="KW-1185">Reference proteome</keyword>
<dbReference type="Proteomes" id="UP001153331">
    <property type="component" value="Unassembled WGS sequence"/>
</dbReference>
<organism evidence="1 2">
    <name type="scientific">Boeremia exigua</name>
    <dbReference type="NCBI Taxonomy" id="749465"/>
    <lineage>
        <taxon>Eukaryota</taxon>
        <taxon>Fungi</taxon>
        <taxon>Dikarya</taxon>
        <taxon>Ascomycota</taxon>
        <taxon>Pezizomycotina</taxon>
        <taxon>Dothideomycetes</taxon>
        <taxon>Pleosporomycetidae</taxon>
        <taxon>Pleosporales</taxon>
        <taxon>Pleosporineae</taxon>
        <taxon>Didymellaceae</taxon>
        <taxon>Boeremia</taxon>
    </lineage>
</organism>
<accession>A0ACC2IGE2</accession>
<name>A0ACC2IGE2_9PLEO</name>
<reference evidence="1" key="1">
    <citation type="submission" date="2022-11" db="EMBL/GenBank/DDBJ databases">
        <title>Genome Sequence of Boeremia exigua.</title>
        <authorList>
            <person name="Buettner E."/>
        </authorList>
    </citation>
    <scope>NUCLEOTIDE SEQUENCE</scope>
    <source>
        <strain evidence="1">CU02</strain>
    </source>
</reference>
<sequence length="465" mass="52529">MWSLENHCRDRGRVFVNRPSVLREFSSSPVRTTPHEYVPHATQCIHDQNSHTLLLVTPANTEKAVSERKDPRSLVDTQLPTGLEQSNETQGPGSYGINSDALDLWKASQKTLQNGSDSVYSSVVEPTSMLEGVVTDEPRGLTIPKTGPDISYHSPDEPSVFDKVPTSSIEPKHATIKRPSFSRVDIALKKTGTPTTYNPTKSMYRNAKTTSIRFLQNLLDSPKLDIADQKTGEVYVKNVSQHMLEYFCGTETIASLLHKNVIFVPPTHASKDGFDRVIRYMRRWCQNAIVRPTGELRTPPSIKEGIATYLACQFFGLTIDAQHMEDLVVQDLMNGLRFFVTDEDVELIWCEYEGTLRGTPFGDAVIWFILDQIMGGTHALADEVRWILEQEDYEDLKARIRYELKRGAWRRMGRNKFLQYCSENTEVWAATDEAERSGPDRGLVQLTGEDDFVSDKPLPRPPAGF</sequence>
<gene>
    <name evidence="1" type="ORF">OPT61_g3841</name>
</gene>
<dbReference type="EMBL" id="JAPHNI010000206">
    <property type="protein sequence ID" value="KAJ8114224.1"/>
    <property type="molecule type" value="Genomic_DNA"/>
</dbReference>